<proteinExistence type="predicted"/>
<keyword evidence="2" id="KW-1185">Reference proteome</keyword>
<gene>
    <name evidence="1" type="ORF">ADIARSV_0938</name>
</gene>
<protein>
    <submittedName>
        <fullName evidence="1">Uncharacterized protein</fullName>
    </submittedName>
</protein>
<name>R9GVV5_9SPHI</name>
<accession>R9GVV5</accession>
<reference evidence="1 2" key="1">
    <citation type="journal article" date="2013" name="Genome Announc.">
        <title>Draft Genome Sequence of Arcticibacter svalbardensis Strain MN12-7T, a Member of the Family Sphingobacteriaceae Isolated from an Arctic Soil Sample.</title>
        <authorList>
            <person name="Shivaji S."/>
            <person name="Ara S."/>
            <person name="Prasad S."/>
            <person name="Manasa B.P."/>
            <person name="Begum Z."/>
            <person name="Singh A."/>
            <person name="Kumar Pinnaka A."/>
        </authorList>
    </citation>
    <scope>NUCLEOTIDE SEQUENCE [LARGE SCALE GENOMIC DNA]</scope>
    <source>
        <strain evidence="1 2">MN12-7</strain>
    </source>
</reference>
<evidence type="ECO:0000313" key="1">
    <source>
        <dbReference type="EMBL" id="EOR95876.1"/>
    </source>
</evidence>
<comment type="caution">
    <text evidence="1">The sequence shown here is derived from an EMBL/GenBank/DDBJ whole genome shotgun (WGS) entry which is preliminary data.</text>
</comment>
<organism evidence="1 2">
    <name type="scientific">Arcticibacter svalbardensis MN12-7</name>
    <dbReference type="NCBI Taxonomy" id="1150600"/>
    <lineage>
        <taxon>Bacteria</taxon>
        <taxon>Pseudomonadati</taxon>
        <taxon>Bacteroidota</taxon>
        <taxon>Sphingobacteriia</taxon>
        <taxon>Sphingobacteriales</taxon>
        <taxon>Sphingobacteriaceae</taxon>
        <taxon>Arcticibacter</taxon>
    </lineage>
</organism>
<dbReference type="EMBL" id="AQPN01000039">
    <property type="protein sequence ID" value="EOR95876.1"/>
    <property type="molecule type" value="Genomic_DNA"/>
</dbReference>
<dbReference type="STRING" id="1150600.ADIARSV_0938"/>
<dbReference type="PROSITE" id="PS51257">
    <property type="entry name" value="PROKAR_LIPOPROTEIN"/>
    <property type="match status" value="1"/>
</dbReference>
<dbReference type="AlphaFoldDB" id="R9GVV5"/>
<sequence length="86" mass="10513">MKYIVFIFFLSVFLSCKDNERKLPYYDSADFTPKWEMKNSKTFHAIRKFNLIDQEGENFNEKIWMGKFVWQIFFSPPAQAFVPKWR</sequence>
<evidence type="ECO:0000313" key="2">
    <source>
        <dbReference type="Proteomes" id="UP000014174"/>
    </source>
</evidence>
<dbReference type="Proteomes" id="UP000014174">
    <property type="component" value="Unassembled WGS sequence"/>
</dbReference>